<proteinExistence type="predicted"/>
<organism evidence="1 2">
    <name type="scientific">Dyadobacter fermentans</name>
    <dbReference type="NCBI Taxonomy" id="94254"/>
    <lineage>
        <taxon>Bacteria</taxon>
        <taxon>Pseudomonadati</taxon>
        <taxon>Bacteroidota</taxon>
        <taxon>Cytophagia</taxon>
        <taxon>Cytophagales</taxon>
        <taxon>Spirosomataceae</taxon>
        <taxon>Dyadobacter</taxon>
    </lineage>
</organism>
<dbReference type="RefSeq" id="WP_309981859.1">
    <property type="nucleotide sequence ID" value="NZ_JAVDTI010000002.1"/>
</dbReference>
<evidence type="ECO:0000313" key="1">
    <source>
        <dbReference type="EMBL" id="MDR6804568.1"/>
    </source>
</evidence>
<keyword evidence="2" id="KW-1185">Reference proteome</keyword>
<dbReference type="EMBL" id="JAVDTI010000002">
    <property type="protein sequence ID" value="MDR6804568.1"/>
    <property type="molecule type" value="Genomic_DNA"/>
</dbReference>
<gene>
    <name evidence="1" type="ORF">J2W84_001614</name>
</gene>
<sequence length="145" mass="16001">MDSQKNNLRPIMIALALLCTLIQCTSDDPEVEAEQCDCQTATVAEEKKDVDAVIVLIAGNKAPCGNQGPDRYVLSTDSKDFERAEYSIGENVLVPCDSLPAQYQKARTKVIVSYKRKKCYGAITDPDLRSNYGYYVDLTSIGIKP</sequence>
<reference evidence="1 2" key="1">
    <citation type="submission" date="2023-07" db="EMBL/GenBank/DDBJ databases">
        <title>Sorghum-associated microbial communities from plants grown in Nebraska, USA.</title>
        <authorList>
            <person name="Schachtman D."/>
        </authorList>
    </citation>
    <scope>NUCLEOTIDE SEQUENCE [LARGE SCALE GENOMIC DNA]</scope>
    <source>
        <strain evidence="1 2">BE57</strain>
    </source>
</reference>
<protein>
    <recommendedName>
        <fullName evidence="3">Lipoprotein</fullName>
    </recommendedName>
</protein>
<evidence type="ECO:0000313" key="2">
    <source>
        <dbReference type="Proteomes" id="UP001264980"/>
    </source>
</evidence>
<evidence type="ECO:0008006" key="3">
    <source>
        <dbReference type="Google" id="ProtNLM"/>
    </source>
</evidence>
<accession>A0ABU1QTS7</accession>
<name>A0ABU1QTS7_9BACT</name>
<comment type="caution">
    <text evidence="1">The sequence shown here is derived from an EMBL/GenBank/DDBJ whole genome shotgun (WGS) entry which is preliminary data.</text>
</comment>
<dbReference type="Proteomes" id="UP001264980">
    <property type="component" value="Unassembled WGS sequence"/>
</dbReference>